<comment type="caution">
    <text evidence="2">The sequence shown here is derived from an EMBL/GenBank/DDBJ whole genome shotgun (WGS) entry which is preliminary data.</text>
</comment>
<evidence type="ECO:0000313" key="2">
    <source>
        <dbReference type="EMBL" id="REA61611.1"/>
    </source>
</evidence>
<dbReference type="InterPro" id="IPR037682">
    <property type="entry name" value="TonB_C"/>
</dbReference>
<dbReference type="PROSITE" id="PS52015">
    <property type="entry name" value="TONB_CTD"/>
    <property type="match status" value="1"/>
</dbReference>
<dbReference type="InterPro" id="IPR051045">
    <property type="entry name" value="TonB-dependent_transducer"/>
</dbReference>
<dbReference type="OrthoDB" id="9812355at2"/>
<dbReference type="PANTHER" id="PTHR33446:SF2">
    <property type="entry name" value="PROTEIN TONB"/>
    <property type="match status" value="1"/>
</dbReference>
<keyword evidence="3" id="KW-1185">Reference proteome</keyword>
<dbReference type="GO" id="GO:0031992">
    <property type="term" value="F:energy transducer activity"/>
    <property type="evidence" value="ECO:0007669"/>
    <property type="project" value="TreeGrafter"/>
</dbReference>
<name>A0A3D8YBT0_9BACT</name>
<dbReference type="Proteomes" id="UP000256373">
    <property type="component" value="Unassembled WGS sequence"/>
</dbReference>
<accession>A0A3D8YBT0</accession>
<dbReference type="SUPFAM" id="SSF74653">
    <property type="entry name" value="TolA/TonB C-terminal domain"/>
    <property type="match status" value="1"/>
</dbReference>
<evidence type="ECO:0000259" key="1">
    <source>
        <dbReference type="PROSITE" id="PS52015"/>
    </source>
</evidence>
<dbReference type="RefSeq" id="WP_115831066.1">
    <property type="nucleotide sequence ID" value="NZ_QNUL01000007.1"/>
</dbReference>
<dbReference type="AlphaFoldDB" id="A0A3D8YBT0"/>
<dbReference type="GO" id="GO:0055085">
    <property type="term" value="P:transmembrane transport"/>
    <property type="evidence" value="ECO:0007669"/>
    <property type="project" value="InterPro"/>
</dbReference>
<dbReference type="GO" id="GO:0098797">
    <property type="term" value="C:plasma membrane protein complex"/>
    <property type="evidence" value="ECO:0007669"/>
    <property type="project" value="TreeGrafter"/>
</dbReference>
<sequence>MSAQSTFTTVLIINLIYNTNLVQAQSRQKAISQIDSVSTEKPYWECVLSKSPEFPGGHTALQKFIHDNLVSPQSPGSLKLPGRVFMSFIINEDGSLSDIRVLKGLSPQHDLEATKIIKLMPRWKPGRYRHDEISKIRYNLPILFP</sequence>
<gene>
    <name evidence="2" type="ORF">DSL64_11645</name>
</gene>
<evidence type="ECO:0000313" key="3">
    <source>
        <dbReference type="Proteomes" id="UP000256373"/>
    </source>
</evidence>
<proteinExistence type="predicted"/>
<dbReference type="PANTHER" id="PTHR33446">
    <property type="entry name" value="PROTEIN TONB-RELATED"/>
    <property type="match status" value="1"/>
</dbReference>
<dbReference type="Gene3D" id="3.30.1150.10">
    <property type="match status" value="1"/>
</dbReference>
<feature type="domain" description="TonB C-terminal" evidence="1">
    <location>
        <begin position="56"/>
        <end position="145"/>
    </location>
</feature>
<organism evidence="2 3">
    <name type="scientific">Dyadobacter luteus</name>
    <dbReference type="NCBI Taxonomy" id="2259619"/>
    <lineage>
        <taxon>Bacteria</taxon>
        <taxon>Pseudomonadati</taxon>
        <taxon>Bacteroidota</taxon>
        <taxon>Cytophagia</taxon>
        <taxon>Cytophagales</taxon>
        <taxon>Spirosomataceae</taxon>
        <taxon>Dyadobacter</taxon>
    </lineage>
</organism>
<dbReference type="EMBL" id="QNUL01000007">
    <property type="protein sequence ID" value="REA61611.1"/>
    <property type="molecule type" value="Genomic_DNA"/>
</dbReference>
<reference evidence="2 3" key="1">
    <citation type="submission" date="2018-07" db="EMBL/GenBank/DDBJ databases">
        <title>Dyadobacter roseus sp. nov., isolated from rose rhizosphere soil.</title>
        <authorList>
            <person name="Chen L."/>
        </authorList>
    </citation>
    <scope>NUCLEOTIDE SEQUENCE [LARGE SCALE GENOMIC DNA]</scope>
    <source>
        <strain evidence="2 3">RS19</strain>
    </source>
</reference>
<protein>
    <recommendedName>
        <fullName evidence="1">TonB C-terminal domain-containing protein</fullName>
    </recommendedName>
</protein>
<dbReference type="Pfam" id="PF03544">
    <property type="entry name" value="TonB_C"/>
    <property type="match status" value="1"/>
</dbReference>